<dbReference type="AlphaFoldDB" id="A0A6N7EQA3"/>
<accession>A0A6N7EQA3</accession>
<proteinExistence type="predicted"/>
<protein>
    <recommendedName>
        <fullName evidence="4">Restriction system protein</fullName>
    </recommendedName>
</protein>
<name>A0A6N7EQA3_9MICO</name>
<gene>
    <name evidence="2" type="ORF">GB881_10055</name>
</gene>
<evidence type="ECO:0008006" key="4">
    <source>
        <dbReference type="Google" id="ProtNLM"/>
    </source>
</evidence>
<organism evidence="2 3">
    <name type="scientific">Georgenia subflava</name>
    <dbReference type="NCBI Taxonomy" id="1622177"/>
    <lineage>
        <taxon>Bacteria</taxon>
        <taxon>Bacillati</taxon>
        <taxon>Actinomycetota</taxon>
        <taxon>Actinomycetes</taxon>
        <taxon>Micrococcales</taxon>
        <taxon>Bogoriellaceae</taxon>
        <taxon>Georgenia</taxon>
    </lineage>
</organism>
<reference evidence="2 3" key="1">
    <citation type="submission" date="2019-10" db="EMBL/GenBank/DDBJ databases">
        <title>Georgenia wutianyii sp. nov. and Georgenia yuyongxinii sp. nov. isolated from plateau pika (Ochotona curzoniae) in the Qinghai-Tibet plateau of China.</title>
        <authorList>
            <person name="Tian Z."/>
        </authorList>
    </citation>
    <scope>NUCLEOTIDE SEQUENCE [LARGE SCALE GENOMIC DNA]</scope>
    <source>
        <strain evidence="2 3">JCM 19765</strain>
    </source>
</reference>
<feature type="compositionally biased region" description="Basic and acidic residues" evidence="1">
    <location>
        <begin position="29"/>
        <end position="44"/>
    </location>
</feature>
<dbReference type="Proteomes" id="UP000437709">
    <property type="component" value="Unassembled WGS sequence"/>
</dbReference>
<feature type="compositionally biased region" description="Low complexity" evidence="1">
    <location>
        <begin position="45"/>
        <end position="64"/>
    </location>
</feature>
<dbReference type="EMBL" id="WHPC01000034">
    <property type="protein sequence ID" value="MPV37384.1"/>
    <property type="molecule type" value="Genomic_DNA"/>
</dbReference>
<keyword evidence="3" id="KW-1185">Reference proteome</keyword>
<evidence type="ECO:0000313" key="2">
    <source>
        <dbReference type="EMBL" id="MPV37384.1"/>
    </source>
</evidence>
<evidence type="ECO:0000256" key="1">
    <source>
        <dbReference type="SAM" id="MobiDB-lite"/>
    </source>
</evidence>
<sequence>MGRKRGFLAEIQHQAAVAQRQKQHATAAAERDRQRARKEAERAKAAAVRAQQAAARADARTQAAAEKEAKRLHIEAMESIAASANAELTGQLADIDSILTFTLDVDDYVDLEKLRKHADHTPFRSAHQEPRPQPPTIVAPPEPVYIEPDAPSGLFGRKKKHAVAIEEAQAAHAAAHAAWQAEVAATPRRQLEQLAAHSEAEAERARLLAIDQAAYAEECAQRQQQVDDDNAQLDALIIGLAGGRADAVDEYIGIVLGNSVYPDGIEIGYEYEYDEAARELRIDLELPSPDQIPTTRGFKYVRARDEISESAQPLKEQKDRYAGLLHNTALRTLHEVFEADRNRHVETISLAAGTNHIDPATGTDTFTPLLAVAVAREDFEGIDLYRVTPAETLKHFGAALSKDPRGLTAISTTLGVRSH</sequence>
<evidence type="ECO:0000313" key="3">
    <source>
        <dbReference type="Proteomes" id="UP000437709"/>
    </source>
</evidence>
<feature type="region of interest" description="Disordered" evidence="1">
    <location>
        <begin position="120"/>
        <end position="139"/>
    </location>
</feature>
<comment type="caution">
    <text evidence="2">The sequence shown here is derived from an EMBL/GenBank/DDBJ whole genome shotgun (WGS) entry which is preliminary data.</text>
</comment>
<feature type="compositionally biased region" description="Basic and acidic residues" evidence="1">
    <location>
        <begin position="120"/>
        <end position="130"/>
    </location>
</feature>
<dbReference type="OrthoDB" id="3206608at2"/>
<dbReference type="RefSeq" id="WP_152193654.1">
    <property type="nucleotide sequence ID" value="NZ_VUKD01000001.1"/>
</dbReference>
<feature type="region of interest" description="Disordered" evidence="1">
    <location>
        <begin position="13"/>
        <end position="64"/>
    </location>
</feature>